<dbReference type="OrthoDB" id="9804944at2"/>
<dbReference type="AlphaFoldDB" id="A0A1T4WDG9"/>
<dbReference type="Pfam" id="PF22247">
    <property type="entry name" value="Diox-like_N"/>
    <property type="match status" value="1"/>
</dbReference>
<evidence type="ECO:0000256" key="7">
    <source>
        <dbReference type="ARBA" id="ARBA00022723"/>
    </source>
</evidence>
<evidence type="ECO:0000256" key="1">
    <source>
        <dbReference type="ARBA" id="ARBA00000163"/>
    </source>
</evidence>
<comment type="cofactor">
    <cofactor evidence="2 15">
        <name>Fe(2+)</name>
        <dbReference type="ChEBI" id="CHEBI:29033"/>
    </cofactor>
</comment>
<evidence type="ECO:0000313" key="17">
    <source>
        <dbReference type="EMBL" id="SKA75372.1"/>
    </source>
</evidence>
<dbReference type="SUPFAM" id="SSF54593">
    <property type="entry name" value="Glyoxalase/Bleomycin resistance protein/Dihydroxybiphenyl dioxygenase"/>
    <property type="match status" value="1"/>
</dbReference>
<dbReference type="InterPro" id="IPR029068">
    <property type="entry name" value="Glyas_Bleomycin-R_OHBP_Dase"/>
</dbReference>
<evidence type="ECO:0000256" key="12">
    <source>
        <dbReference type="ARBA" id="ARBA00023004"/>
    </source>
</evidence>
<evidence type="ECO:0000256" key="9">
    <source>
        <dbReference type="ARBA" id="ARBA00022797"/>
    </source>
</evidence>
<evidence type="ECO:0000256" key="8">
    <source>
        <dbReference type="ARBA" id="ARBA00022737"/>
    </source>
</evidence>
<name>A0A1T4WDG9_9GAMM</name>
<gene>
    <name evidence="17" type="ORF">SAMN02745130_01517</name>
</gene>
<dbReference type="GO" id="GO:0008198">
    <property type="term" value="F:ferrous iron binding"/>
    <property type="evidence" value="ECO:0007669"/>
    <property type="project" value="InterPro"/>
</dbReference>
<reference evidence="18" key="1">
    <citation type="submission" date="2017-02" db="EMBL/GenBank/DDBJ databases">
        <authorList>
            <person name="Varghese N."/>
            <person name="Submissions S."/>
        </authorList>
    </citation>
    <scope>NUCLEOTIDE SEQUENCE [LARGE SCALE GENOMIC DNA]</scope>
    <source>
        <strain evidence="18">ATCC 49788</strain>
    </source>
</reference>
<comment type="catalytic activity">
    <reaction evidence="1">
        <text>catechol + O2 = (2Z,4E)-2-hydroxy-6-oxohexa-2,4-dienoate + H(+)</text>
        <dbReference type="Rhea" id="RHEA:17337"/>
        <dbReference type="ChEBI" id="CHEBI:15378"/>
        <dbReference type="ChEBI" id="CHEBI:15379"/>
        <dbReference type="ChEBI" id="CHEBI:18135"/>
        <dbReference type="ChEBI" id="CHEBI:71198"/>
        <dbReference type="EC" id="1.13.11.2"/>
    </reaction>
</comment>
<keyword evidence="10 15" id="KW-0223">Dioxygenase</keyword>
<dbReference type="RefSeq" id="WP_078921989.1">
    <property type="nucleotide sequence ID" value="NZ_FUYB01000005.1"/>
</dbReference>
<keyword evidence="18" id="KW-1185">Reference proteome</keyword>
<evidence type="ECO:0000256" key="6">
    <source>
        <dbReference type="ARBA" id="ARBA00022190"/>
    </source>
</evidence>
<protein>
    <recommendedName>
        <fullName evidence="6">Metapyrocatechase</fullName>
        <ecNumber evidence="5">1.13.11.2</ecNumber>
    </recommendedName>
    <alternativeName>
        <fullName evidence="14">CatO2ase</fullName>
    </alternativeName>
    <alternativeName>
        <fullName evidence="13">Catechol 2,3-dioxygenase</fullName>
    </alternativeName>
</protein>
<sequence length="309" mass="35267">MAMTGVLRPGHVQIRVLDMEASLTHYIERMGLLETDRDDQGRVYLKGWDEHDWFSVVLRPADTPGMDFTAFKVDSVETLNRLEQSLKDFGCEITRLPAGDLKHCGERVSFISPMGHTFELFAQKDYIGNGLGNINPHPWREDLKGMKVHRFDHCLLYGDDLDGAVKLFTEVLGFQQTEKVVVGPGGSVQIASFLTCGMKAHDLALIRHEEKGKLHHVSFLLRSWEEVLHAADIMGRYKIPIDIGPTRHGITRGRTIYFFDPSGNRNETFCDSYDWYPDHPEITWTEDELGGAIFYHDQQLNERFLSVVT</sequence>
<comment type="subunit">
    <text evidence="4">Homotetramer.</text>
</comment>
<evidence type="ECO:0000256" key="15">
    <source>
        <dbReference type="RuleBase" id="RU000683"/>
    </source>
</evidence>
<proteinExistence type="inferred from homology"/>
<dbReference type="PROSITE" id="PS51819">
    <property type="entry name" value="VOC"/>
    <property type="match status" value="2"/>
</dbReference>
<dbReference type="STRING" id="92487.SAMN02745130_01517"/>
<evidence type="ECO:0000256" key="3">
    <source>
        <dbReference type="ARBA" id="ARBA00008784"/>
    </source>
</evidence>
<evidence type="ECO:0000259" key="16">
    <source>
        <dbReference type="PROSITE" id="PS51819"/>
    </source>
</evidence>
<evidence type="ECO:0000256" key="10">
    <source>
        <dbReference type="ARBA" id="ARBA00022964"/>
    </source>
</evidence>
<evidence type="ECO:0000256" key="14">
    <source>
        <dbReference type="ARBA" id="ARBA00031146"/>
    </source>
</evidence>
<evidence type="ECO:0000256" key="11">
    <source>
        <dbReference type="ARBA" id="ARBA00023002"/>
    </source>
</evidence>
<dbReference type="EMBL" id="FUYB01000005">
    <property type="protein sequence ID" value="SKA75372.1"/>
    <property type="molecule type" value="Genomic_DNA"/>
</dbReference>
<evidence type="ECO:0000256" key="4">
    <source>
        <dbReference type="ARBA" id="ARBA00011881"/>
    </source>
</evidence>
<keyword evidence="12 15" id="KW-0408">Iron</keyword>
<feature type="domain" description="VOC" evidence="16">
    <location>
        <begin position="150"/>
        <end position="271"/>
    </location>
</feature>
<dbReference type="Proteomes" id="UP000190460">
    <property type="component" value="Unassembled WGS sequence"/>
</dbReference>
<dbReference type="GO" id="GO:0018577">
    <property type="term" value="F:catechol 2,3-dioxygenase activity"/>
    <property type="evidence" value="ECO:0007669"/>
    <property type="project" value="UniProtKB-EC"/>
</dbReference>
<dbReference type="InterPro" id="IPR004360">
    <property type="entry name" value="Glyas_Fos-R_dOase_dom"/>
</dbReference>
<dbReference type="EC" id="1.13.11.2" evidence="5"/>
<dbReference type="NCBIfam" id="TIGR03211">
    <property type="entry name" value="catechol_2_3"/>
    <property type="match status" value="1"/>
</dbReference>
<dbReference type="PROSITE" id="PS00082">
    <property type="entry name" value="EXTRADIOL_DIOXYGENAS"/>
    <property type="match status" value="1"/>
</dbReference>
<organism evidence="17 18">
    <name type="scientific">Thiothrix eikelboomii</name>
    <dbReference type="NCBI Taxonomy" id="92487"/>
    <lineage>
        <taxon>Bacteria</taxon>
        <taxon>Pseudomonadati</taxon>
        <taxon>Pseudomonadota</taxon>
        <taxon>Gammaproteobacteria</taxon>
        <taxon>Thiotrichales</taxon>
        <taxon>Thiotrichaceae</taxon>
        <taxon>Thiothrix</taxon>
    </lineage>
</organism>
<dbReference type="Pfam" id="PF00903">
    <property type="entry name" value="Glyoxalase"/>
    <property type="match status" value="1"/>
</dbReference>
<feature type="domain" description="VOC" evidence="16">
    <location>
        <begin position="8"/>
        <end position="123"/>
    </location>
</feature>
<dbReference type="InterPro" id="IPR017624">
    <property type="entry name" value="Catechol_2-3_dOase"/>
</dbReference>
<evidence type="ECO:0000313" key="18">
    <source>
        <dbReference type="Proteomes" id="UP000190460"/>
    </source>
</evidence>
<comment type="similarity">
    <text evidence="3 15">Belongs to the extradiol ring-cleavage dioxygenase family.</text>
</comment>
<dbReference type="Gene3D" id="3.10.180.10">
    <property type="entry name" value="2,3-Dihydroxybiphenyl 1,2-Dioxygenase, domain 1"/>
    <property type="match status" value="2"/>
</dbReference>
<accession>A0A1T4WDG9</accession>
<dbReference type="InterPro" id="IPR037523">
    <property type="entry name" value="VOC_core"/>
</dbReference>
<dbReference type="InterPro" id="IPR000486">
    <property type="entry name" value="Xdiol_ring_cleave_dOase_1/2"/>
</dbReference>
<keyword evidence="8" id="KW-0677">Repeat</keyword>
<keyword evidence="11 15" id="KW-0560">Oxidoreductase</keyword>
<keyword evidence="7" id="KW-0479">Metal-binding</keyword>
<evidence type="ECO:0000256" key="5">
    <source>
        <dbReference type="ARBA" id="ARBA00013117"/>
    </source>
</evidence>
<dbReference type="InterPro" id="IPR054560">
    <property type="entry name" value="XylE-like_N"/>
</dbReference>
<keyword evidence="9 15" id="KW-0058">Aromatic hydrocarbons catabolism</keyword>
<evidence type="ECO:0000256" key="13">
    <source>
        <dbReference type="ARBA" id="ARBA00030369"/>
    </source>
</evidence>
<evidence type="ECO:0000256" key="2">
    <source>
        <dbReference type="ARBA" id="ARBA00001954"/>
    </source>
</evidence>